<name>A0A0F0CRC0_9BACT</name>
<protein>
    <submittedName>
        <fullName evidence="2">Uncharacterized protein</fullName>
    </submittedName>
</protein>
<evidence type="ECO:0000313" key="3">
    <source>
        <dbReference type="Proteomes" id="UP000033428"/>
    </source>
</evidence>
<keyword evidence="3" id="KW-1185">Reference proteome</keyword>
<comment type="caution">
    <text evidence="2">The sequence shown here is derived from an EMBL/GenBank/DDBJ whole genome shotgun (WGS) entry which is preliminary data.</text>
</comment>
<feature type="region of interest" description="Disordered" evidence="1">
    <location>
        <begin position="1"/>
        <end position="22"/>
    </location>
</feature>
<reference evidence="2 3" key="1">
    <citation type="submission" date="2015-02" db="EMBL/GenBank/DDBJ databases">
        <title>Single-cell genomics of uncultivated deep-branching MTB reveals a conserved set of magnetosome genes.</title>
        <authorList>
            <person name="Kolinko S."/>
            <person name="Richter M."/>
            <person name="Glockner F.O."/>
            <person name="Brachmann A."/>
            <person name="Schuler D."/>
        </authorList>
    </citation>
    <scope>NUCLEOTIDE SEQUENCE [LARGE SCALE GENOMIC DNA]</scope>
    <source>
        <strain evidence="2">SKK-01</strain>
    </source>
</reference>
<dbReference type="Proteomes" id="UP000033428">
    <property type="component" value="Unassembled WGS sequence"/>
</dbReference>
<evidence type="ECO:0000313" key="2">
    <source>
        <dbReference type="EMBL" id="KJJ83985.1"/>
    </source>
</evidence>
<dbReference type="AlphaFoldDB" id="A0A0F0CRC0"/>
<sequence length="46" mass="5441">MGLKDRNTMKVKQKFKRQNKRKKLVAKGIDPNKVYYGKFYVGELHG</sequence>
<gene>
    <name evidence="2" type="ORF">OMAG_002157</name>
</gene>
<dbReference type="EMBL" id="JYNY01000428">
    <property type="protein sequence ID" value="KJJ83985.1"/>
    <property type="molecule type" value="Genomic_DNA"/>
</dbReference>
<organism evidence="2 3">
    <name type="scientific">Candidatus Omnitrophus magneticus</name>
    <dbReference type="NCBI Taxonomy" id="1609969"/>
    <lineage>
        <taxon>Bacteria</taxon>
        <taxon>Pseudomonadati</taxon>
        <taxon>Candidatus Omnitrophota</taxon>
        <taxon>Candidatus Omnitrophus</taxon>
    </lineage>
</organism>
<feature type="compositionally biased region" description="Basic residues" evidence="1">
    <location>
        <begin position="9"/>
        <end position="22"/>
    </location>
</feature>
<proteinExistence type="predicted"/>
<evidence type="ECO:0000256" key="1">
    <source>
        <dbReference type="SAM" id="MobiDB-lite"/>
    </source>
</evidence>
<accession>A0A0F0CRC0</accession>